<name>A0A6C0CGA7_9ZZZZ</name>
<dbReference type="EMBL" id="MN739408">
    <property type="protein sequence ID" value="QHT03287.1"/>
    <property type="molecule type" value="Genomic_DNA"/>
</dbReference>
<dbReference type="InterPro" id="IPR050390">
    <property type="entry name" value="C5-Methyltransferase"/>
</dbReference>
<evidence type="ECO:0000256" key="2">
    <source>
        <dbReference type="ARBA" id="ARBA00022603"/>
    </source>
</evidence>
<dbReference type="PANTHER" id="PTHR10629:SF52">
    <property type="entry name" value="DNA (CYTOSINE-5)-METHYLTRANSFERASE 1"/>
    <property type="match status" value="1"/>
</dbReference>
<dbReference type="AlphaFoldDB" id="A0A6C0CGA7"/>
<dbReference type="EC" id="2.1.1.37" evidence="1"/>
<keyword evidence="2" id="KW-0489">Methyltransferase</keyword>
<dbReference type="InterPro" id="IPR018117">
    <property type="entry name" value="C5_DNA_meth_AS"/>
</dbReference>
<dbReference type="Gene3D" id="3.90.120.10">
    <property type="entry name" value="DNA Methylase, subunit A, domain 2"/>
    <property type="match status" value="1"/>
</dbReference>
<dbReference type="GO" id="GO:0005634">
    <property type="term" value="C:nucleus"/>
    <property type="evidence" value="ECO:0007669"/>
    <property type="project" value="TreeGrafter"/>
</dbReference>
<dbReference type="Gene3D" id="3.40.50.150">
    <property type="entry name" value="Vaccinia Virus protein VP39"/>
    <property type="match status" value="1"/>
</dbReference>
<keyword evidence="3" id="KW-0808">Transferase</keyword>
<sequence>MTDTQPPTFIEVCSGCGGLSSGFIDAGFQPILLNEIIKVFCETLKKNHPGVEVKNEDMLKLDLSPYDGKVDVLMGGVPCQAFSQAGERKGLEDPRGHLIVEFNRLVNECNPKILMVENVKGLTTHNKGETLKSVIELFENDGKYRVYTKVLNSKDYEVPQKRERIFIVGVRRDIGKEFTYPEKSKRNVLLKDVLVNVPASAGAKYPEAKRQIMEMIPQGGCWINLPVEIQKSYMGKGYESGGGKRGVARRLSMNEHCLTLTTSPCQKQTERCHPTETRPLNVREYARIQTFPDSYVFEGSMGNQYKQIGNAVPVKMAFAMGSRIKEFLTE</sequence>
<accession>A0A6C0CGA7</accession>
<dbReference type="InterPro" id="IPR001525">
    <property type="entry name" value="C5_MeTfrase"/>
</dbReference>
<dbReference type="GO" id="GO:0044027">
    <property type="term" value="P:negative regulation of gene expression via chromosomal CpG island methylation"/>
    <property type="evidence" value="ECO:0007669"/>
    <property type="project" value="TreeGrafter"/>
</dbReference>
<dbReference type="PRINTS" id="PR00105">
    <property type="entry name" value="C5METTRFRASE"/>
</dbReference>
<dbReference type="GO" id="GO:0003886">
    <property type="term" value="F:DNA (cytosine-5-)-methyltransferase activity"/>
    <property type="evidence" value="ECO:0007669"/>
    <property type="project" value="UniProtKB-EC"/>
</dbReference>
<dbReference type="PROSITE" id="PS00094">
    <property type="entry name" value="C5_MTASE_1"/>
    <property type="match status" value="1"/>
</dbReference>
<dbReference type="Pfam" id="PF00145">
    <property type="entry name" value="DNA_methylase"/>
    <property type="match status" value="1"/>
</dbReference>
<evidence type="ECO:0000256" key="4">
    <source>
        <dbReference type="ARBA" id="ARBA00022691"/>
    </source>
</evidence>
<dbReference type="PROSITE" id="PS51679">
    <property type="entry name" value="SAM_MT_C5"/>
    <property type="match status" value="1"/>
</dbReference>
<evidence type="ECO:0000256" key="1">
    <source>
        <dbReference type="ARBA" id="ARBA00011975"/>
    </source>
</evidence>
<evidence type="ECO:0000256" key="3">
    <source>
        <dbReference type="ARBA" id="ARBA00022679"/>
    </source>
</evidence>
<proteinExistence type="predicted"/>
<evidence type="ECO:0000313" key="5">
    <source>
        <dbReference type="EMBL" id="QHT03287.1"/>
    </source>
</evidence>
<protein>
    <recommendedName>
        <fullName evidence="1">DNA (cytosine-5-)-methyltransferase</fullName>
        <ecNumber evidence="1">2.1.1.37</ecNumber>
    </recommendedName>
</protein>
<organism evidence="5">
    <name type="scientific">viral metagenome</name>
    <dbReference type="NCBI Taxonomy" id="1070528"/>
    <lineage>
        <taxon>unclassified sequences</taxon>
        <taxon>metagenomes</taxon>
        <taxon>organismal metagenomes</taxon>
    </lineage>
</organism>
<dbReference type="InterPro" id="IPR029063">
    <property type="entry name" value="SAM-dependent_MTases_sf"/>
</dbReference>
<dbReference type="SUPFAM" id="SSF53335">
    <property type="entry name" value="S-adenosyl-L-methionine-dependent methyltransferases"/>
    <property type="match status" value="1"/>
</dbReference>
<reference evidence="5" key="1">
    <citation type="journal article" date="2020" name="Nature">
        <title>Giant virus diversity and host interactions through global metagenomics.</title>
        <authorList>
            <person name="Schulz F."/>
            <person name="Roux S."/>
            <person name="Paez-Espino D."/>
            <person name="Jungbluth S."/>
            <person name="Walsh D.A."/>
            <person name="Denef V.J."/>
            <person name="McMahon K.D."/>
            <person name="Konstantinidis K.T."/>
            <person name="Eloe-Fadrosh E.A."/>
            <person name="Kyrpides N.C."/>
            <person name="Woyke T."/>
        </authorList>
    </citation>
    <scope>NUCLEOTIDE SEQUENCE</scope>
    <source>
        <strain evidence="5">GVMAG-M-3300020728-1</strain>
    </source>
</reference>
<dbReference type="PROSITE" id="PS00095">
    <property type="entry name" value="C5_MTASE_2"/>
    <property type="match status" value="1"/>
</dbReference>
<dbReference type="NCBIfam" id="TIGR00675">
    <property type="entry name" value="dcm"/>
    <property type="match status" value="1"/>
</dbReference>
<dbReference type="PANTHER" id="PTHR10629">
    <property type="entry name" value="CYTOSINE-SPECIFIC METHYLTRANSFERASE"/>
    <property type="match status" value="1"/>
</dbReference>
<dbReference type="CDD" id="cd00315">
    <property type="entry name" value="Cyt_C5_DNA_methylase"/>
    <property type="match status" value="1"/>
</dbReference>
<keyword evidence="4" id="KW-0949">S-adenosyl-L-methionine</keyword>
<dbReference type="GO" id="GO:0003677">
    <property type="term" value="F:DNA binding"/>
    <property type="evidence" value="ECO:0007669"/>
    <property type="project" value="TreeGrafter"/>
</dbReference>
<dbReference type="InterPro" id="IPR031303">
    <property type="entry name" value="C5_meth_CS"/>
</dbReference>
<dbReference type="GO" id="GO:0032259">
    <property type="term" value="P:methylation"/>
    <property type="evidence" value="ECO:0007669"/>
    <property type="project" value="UniProtKB-KW"/>
</dbReference>